<evidence type="ECO:0000313" key="1">
    <source>
        <dbReference type="EMBL" id="KAE8683685.1"/>
    </source>
</evidence>
<keyword evidence="2" id="KW-1185">Reference proteome</keyword>
<dbReference type="InterPro" id="IPR007658">
    <property type="entry name" value="DUF594"/>
</dbReference>
<dbReference type="AlphaFoldDB" id="A0A6A2YXB7"/>
<name>A0A6A2YXB7_HIBSY</name>
<evidence type="ECO:0008006" key="3">
    <source>
        <dbReference type="Google" id="ProtNLM"/>
    </source>
</evidence>
<evidence type="ECO:0000313" key="2">
    <source>
        <dbReference type="Proteomes" id="UP000436088"/>
    </source>
</evidence>
<proteinExistence type="predicted"/>
<dbReference type="EMBL" id="VEPZ02001260">
    <property type="protein sequence ID" value="KAE8683685.1"/>
    <property type="molecule type" value="Genomic_DNA"/>
</dbReference>
<protein>
    <recommendedName>
        <fullName evidence="3">DUF4220 domain-containing protein</fullName>
    </recommendedName>
</protein>
<gene>
    <name evidence="1" type="ORF">F3Y22_tig00111192pilonHSYRG00009</name>
</gene>
<organism evidence="1 2">
    <name type="scientific">Hibiscus syriacus</name>
    <name type="common">Rose of Sharon</name>
    <dbReference type="NCBI Taxonomy" id="106335"/>
    <lineage>
        <taxon>Eukaryota</taxon>
        <taxon>Viridiplantae</taxon>
        <taxon>Streptophyta</taxon>
        <taxon>Embryophyta</taxon>
        <taxon>Tracheophyta</taxon>
        <taxon>Spermatophyta</taxon>
        <taxon>Magnoliopsida</taxon>
        <taxon>eudicotyledons</taxon>
        <taxon>Gunneridae</taxon>
        <taxon>Pentapetalae</taxon>
        <taxon>rosids</taxon>
        <taxon>malvids</taxon>
        <taxon>Malvales</taxon>
        <taxon>Malvaceae</taxon>
        <taxon>Malvoideae</taxon>
        <taxon>Hibiscus</taxon>
    </lineage>
</organism>
<comment type="caution">
    <text evidence="1">The sequence shown here is derived from an EMBL/GenBank/DDBJ whole genome shotgun (WGS) entry which is preliminary data.</text>
</comment>
<dbReference type="PANTHER" id="PTHR31325">
    <property type="entry name" value="OS01G0798800 PROTEIN-RELATED"/>
    <property type="match status" value="1"/>
</dbReference>
<dbReference type="Proteomes" id="UP000436088">
    <property type="component" value="Unassembled WGS sequence"/>
</dbReference>
<reference evidence="1" key="1">
    <citation type="submission" date="2019-09" db="EMBL/GenBank/DDBJ databases">
        <title>Draft genome information of white flower Hibiscus syriacus.</title>
        <authorList>
            <person name="Kim Y.-M."/>
        </authorList>
    </citation>
    <scope>NUCLEOTIDE SEQUENCE [LARGE SCALE GENOMIC DNA]</scope>
    <source>
        <strain evidence="1">YM2019G1</strain>
    </source>
</reference>
<dbReference type="Pfam" id="PF04578">
    <property type="entry name" value="DUF594"/>
    <property type="match status" value="1"/>
</dbReference>
<accession>A0A6A2YXB7</accession>
<sequence length="244" mass="28470">MIGIDELMHKYWNTSFRSIPLSLKNPKSFPDPTKLFEQADGNIPPHFFRGEKTLQRYSCTDKMVKDTLLMDLSATIIIWHVATDICYLPLSTTTTDERVITCKVISDYMMYLVATKPSMVSEEDNFWFDSLSRKLRKELQQSTISLKDEATVYQQFFSEISSEEDESAPSKVILKHAMRIEEVLREMAEKWDIMMSVWLEMMHYAAMRCPHLSHLQALSQGSEILSMYWLLASYNIYENSNIED</sequence>